<dbReference type="AlphaFoldDB" id="A0A4Y2TZL4"/>
<reference evidence="1 2" key="1">
    <citation type="journal article" date="2019" name="Sci. Rep.">
        <title>Orb-weaving spider Araneus ventricosus genome elucidates the spidroin gene catalogue.</title>
        <authorList>
            <person name="Kono N."/>
            <person name="Nakamura H."/>
            <person name="Ohtoshi R."/>
            <person name="Moran D.A.P."/>
            <person name="Shinohara A."/>
            <person name="Yoshida Y."/>
            <person name="Fujiwara M."/>
            <person name="Mori M."/>
            <person name="Tomita M."/>
            <person name="Arakawa K."/>
        </authorList>
    </citation>
    <scope>NUCLEOTIDE SEQUENCE [LARGE SCALE GENOMIC DNA]</scope>
</reference>
<proteinExistence type="predicted"/>
<comment type="caution">
    <text evidence="1">The sequence shown here is derived from an EMBL/GenBank/DDBJ whole genome shotgun (WGS) entry which is preliminary data.</text>
</comment>
<accession>A0A4Y2TZL4</accession>
<evidence type="ECO:0000313" key="1">
    <source>
        <dbReference type="EMBL" id="GBO06159.1"/>
    </source>
</evidence>
<name>A0A4Y2TZL4_ARAVE</name>
<gene>
    <name evidence="1" type="ORF">AVEN_116082_1</name>
</gene>
<protein>
    <submittedName>
        <fullName evidence="1">Uncharacterized protein</fullName>
    </submittedName>
</protein>
<keyword evidence="2" id="KW-1185">Reference proteome</keyword>
<evidence type="ECO:0000313" key="2">
    <source>
        <dbReference type="Proteomes" id="UP000499080"/>
    </source>
</evidence>
<dbReference type="Proteomes" id="UP000499080">
    <property type="component" value="Unassembled WGS sequence"/>
</dbReference>
<dbReference type="EMBL" id="BGPR01032579">
    <property type="protein sequence ID" value="GBO06159.1"/>
    <property type="molecule type" value="Genomic_DNA"/>
</dbReference>
<sequence>MLLLHATAHYRSESSQRFGYHHGVKNTPVSSKFPISKNNRVFSTQLSLSDRPLVFNLPPFLNTYHQSPGDWLVNYFSVIRPSAGQTTQPQSCASLYGVDWKRSTLNWTSLSVTRVWSTPTILYSLLGPLRASVRPGRFMTLIFLSALLRGFRCVVLCRRNEVGKMSQCFLYFLFPLA</sequence>
<organism evidence="1 2">
    <name type="scientific">Araneus ventricosus</name>
    <name type="common">Orbweaver spider</name>
    <name type="synonym">Epeira ventricosa</name>
    <dbReference type="NCBI Taxonomy" id="182803"/>
    <lineage>
        <taxon>Eukaryota</taxon>
        <taxon>Metazoa</taxon>
        <taxon>Ecdysozoa</taxon>
        <taxon>Arthropoda</taxon>
        <taxon>Chelicerata</taxon>
        <taxon>Arachnida</taxon>
        <taxon>Araneae</taxon>
        <taxon>Araneomorphae</taxon>
        <taxon>Entelegynae</taxon>
        <taxon>Araneoidea</taxon>
        <taxon>Araneidae</taxon>
        <taxon>Araneus</taxon>
    </lineage>
</organism>